<dbReference type="InterPro" id="IPR013149">
    <property type="entry name" value="ADH-like_C"/>
</dbReference>
<gene>
    <name evidence="5" type="ORF">PYX00_010094</name>
</gene>
<dbReference type="SUPFAM" id="SSF50129">
    <property type="entry name" value="GroES-like"/>
    <property type="match status" value="1"/>
</dbReference>
<dbReference type="Gene3D" id="3.90.180.10">
    <property type="entry name" value="Medium-chain alcohol dehydrogenases, catalytic domain"/>
    <property type="match status" value="1"/>
</dbReference>
<organism evidence="5">
    <name type="scientific">Menopon gallinae</name>
    <name type="common">poultry shaft louse</name>
    <dbReference type="NCBI Taxonomy" id="328185"/>
    <lineage>
        <taxon>Eukaryota</taxon>
        <taxon>Metazoa</taxon>
        <taxon>Ecdysozoa</taxon>
        <taxon>Arthropoda</taxon>
        <taxon>Hexapoda</taxon>
        <taxon>Insecta</taxon>
        <taxon>Pterygota</taxon>
        <taxon>Neoptera</taxon>
        <taxon>Paraneoptera</taxon>
        <taxon>Psocodea</taxon>
        <taxon>Troctomorpha</taxon>
        <taxon>Phthiraptera</taxon>
        <taxon>Amblycera</taxon>
        <taxon>Menoponidae</taxon>
        <taxon>Menopon</taxon>
    </lineage>
</organism>
<dbReference type="AlphaFoldDB" id="A0AAW2HE15"/>
<evidence type="ECO:0000256" key="2">
    <source>
        <dbReference type="SAM" id="MobiDB-lite"/>
    </source>
</evidence>
<dbReference type="InterPro" id="IPR050129">
    <property type="entry name" value="Zn_alcohol_dh"/>
</dbReference>
<dbReference type="Gene3D" id="3.40.50.720">
    <property type="entry name" value="NAD(P)-binding Rossmann-like Domain"/>
    <property type="match status" value="1"/>
</dbReference>
<evidence type="ECO:0008006" key="6">
    <source>
        <dbReference type="Google" id="ProtNLM"/>
    </source>
</evidence>
<dbReference type="PANTHER" id="PTHR43401">
    <property type="entry name" value="L-THREONINE 3-DEHYDROGENASE"/>
    <property type="match status" value="1"/>
</dbReference>
<dbReference type="Pfam" id="PF08240">
    <property type="entry name" value="ADH_N"/>
    <property type="match status" value="1"/>
</dbReference>
<name>A0AAW2HE15_9NEOP</name>
<dbReference type="Pfam" id="PF00107">
    <property type="entry name" value="ADH_zinc_N"/>
    <property type="match status" value="1"/>
</dbReference>
<evidence type="ECO:0000256" key="1">
    <source>
        <dbReference type="ARBA" id="ARBA00023002"/>
    </source>
</evidence>
<feature type="compositionally biased region" description="Low complexity" evidence="2">
    <location>
        <begin position="222"/>
        <end position="235"/>
    </location>
</feature>
<comment type="caution">
    <text evidence="5">The sequence shown here is derived from an EMBL/GenBank/DDBJ whole genome shotgun (WGS) entry which is preliminary data.</text>
</comment>
<dbReference type="InterPro" id="IPR011032">
    <property type="entry name" value="GroES-like_sf"/>
</dbReference>
<sequence length="621" mass="68927">MQQEKFAVIYRKLWSLAKFGDKYLENATNLKWYEWQKSTSNSLTTKDRRLLESNKITNGVRKIAWIFGFRKYATLQNYSDHKKLESFKNRKHGLPNKRQAGVFGIRQWQTRREKADWIGDEMKGEIAKHAPSYRGSSEVYEAGKASSKEKCEGGRSRSKGRRGHDDESDCCPQEKIQCVKEVEPVLPPGEEECCQEEPPPQQCAPRCEPKKKACGNQGGCQPKKASCSSTPKSSTPAPPPCCSNKSNTPVACRKPCPPPCPPPCAPPCPPPCPPPPCCPKMEALQFDPMCKALNFYMLNAPTSIRKDEILVQVVYSGVCDTDIMIMDGKGPCLQKPVILGQEFTGVACAVGSGVCHIKCGDCIAIDPYSACHVCRYCHRSQFGACMNEGLNNVIGIHKDGGWAEFVVVHKNQVHLIPPCLGLAQAVLTLPLSCVVNAMSRLDIPLGSDILIQGAGISGCLWASVLHMQGHKNVTVCEENEYRRKLFECLNLKYCIITPDRLEEITADIVIDSTGCGKSIERAIRLLNSQGQLCIFGIPPPDEDARLQLCHVTRKELKILSVITNSNNFAQALSLAEMMGCRYLDYEKLGMQTFRLGQFEGAIRMKKCGEINKVVFKIQNSK</sequence>
<feature type="compositionally biased region" description="Basic and acidic residues" evidence="2">
    <location>
        <begin position="146"/>
        <end position="155"/>
    </location>
</feature>
<protein>
    <recommendedName>
        <fullName evidence="6">Alcohol dehydrogenase N-terminal domain-containing protein</fullName>
    </recommendedName>
</protein>
<dbReference type="InterPro" id="IPR013154">
    <property type="entry name" value="ADH-like_N"/>
</dbReference>
<evidence type="ECO:0000259" key="3">
    <source>
        <dbReference type="Pfam" id="PF00107"/>
    </source>
</evidence>
<proteinExistence type="predicted"/>
<dbReference type="PANTHER" id="PTHR43401:SF2">
    <property type="entry name" value="L-THREONINE 3-DEHYDROGENASE"/>
    <property type="match status" value="1"/>
</dbReference>
<accession>A0AAW2HE15</accession>
<evidence type="ECO:0000259" key="4">
    <source>
        <dbReference type="Pfam" id="PF08240"/>
    </source>
</evidence>
<reference evidence="5" key="1">
    <citation type="journal article" date="2024" name="Gigascience">
        <title>Chromosome-level genome of the poultry shaft louse Menopon gallinae provides insight into the host-switching and adaptive evolution of parasitic lice.</title>
        <authorList>
            <person name="Xu Y."/>
            <person name="Ma L."/>
            <person name="Liu S."/>
            <person name="Liang Y."/>
            <person name="Liu Q."/>
            <person name="He Z."/>
            <person name="Tian L."/>
            <person name="Duan Y."/>
            <person name="Cai W."/>
            <person name="Li H."/>
            <person name="Song F."/>
        </authorList>
    </citation>
    <scope>NUCLEOTIDE SEQUENCE</scope>
    <source>
        <strain evidence="5">Cailab_2023a</strain>
    </source>
</reference>
<dbReference type="InterPro" id="IPR036291">
    <property type="entry name" value="NAD(P)-bd_dom_sf"/>
</dbReference>
<dbReference type="GO" id="GO:0016491">
    <property type="term" value="F:oxidoreductase activity"/>
    <property type="evidence" value="ECO:0007669"/>
    <property type="project" value="UniProtKB-KW"/>
</dbReference>
<evidence type="ECO:0000313" key="5">
    <source>
        <dbReference type="EMBL" id="KAL0267990.1"/>
    </source>
</evidence>
<dbReference type="SUPFAM" id="SSF51735">
    <property type="entry name" value="NAD(P)-binding Rossmann-fold domains"/>
    <property type="match status" value="1"/>
</dbReference>
<feature type="domain" description="Alcohol dehydrogenase-like C-terminal" evidence="3">
    <location>
        <begin position="458"/>
        <end position="575"/>
    </location>
</feature>
<feature type="region of interest" description="Disordered" evidence="2">
    <location>
        <begin position="130"/>
        <end position="170"/>
    </location>
</feature>
<feature type="region of interest" description="Disordered" evidence="2">
    <location>
        <begin position="215"/>
        <end position="243"/>
    </location>
</feature>
<feature type="domain" description="Alcohol dehydrogenase-like N-terminal" evidence="4">
    <location>
        <begin position="306"/>
        <end position="417"/>
    </location>
</feature>
<keyword evidence="1" id="KW-0560">Oxidoreductase</keyword>
<dbReference type="EMBL" id="JARGDH010000005">
    <property type="protein sequence ID" value="KAL0267990.1"/>
    <property type="molecule type" value="Genomic_DNA"/>
</dbReference>